<dbReference type="AlphaFoldDB" id="A0A164P6X3"/>
<evidence type="ECO:0000313" key="3">
    <source>
        <dbReference type="Proteomes" id="UP000076722"/>
    </source>
</evidence>
<dbReference type="Proteomes" id="UP000076722">
    <property type="component" value="Unassembled WGS sequence"/>
</dbReference>
<organism evidence="2 3">
    <name type="scientific">Sistotremastrum niveocremeum HHB9708</name>
    <dbReference type="NCBI Taxonomy" id="1314777"/>
    <lineage>
        <taxon>Eukaryota</taxon>
        <taxon>Fungi</taxon>
        <taxon>Dikarya</taxon>
        <taxon>Basidiomycota</taxon>
        <taxon>Agaricomycotina</taxon>
        <taxon>Agaricomycetes</taxon>
        <taxon>Sistotremastrales</taxon>
        <taxon>Sistotremastraceae</taxon>
        <taxon>Sertulicium</taxon>
        <taxon>Sertulicium niveocremeum</taxon>
    </lineage>
</organism>
<accession>A0A164P6X3</accession>
<feature type="region of interest" description="Disordered" evidence="1">
    <location>
        <begin position="618"/>
        <end position="711"/>
    </location>
</feature>
<evidence type="ECO:0000313" key="2">
    <source>
        <dbReference type="EMBL" id="KZS88425.1"/>
    </source>
</evidence>
<feature type="compositionally biased region" description="Basic and acidic residues" evidence="1">
    <location>
        <begin position="623"/>
        <end position="634"/>
    </location>
</feature>
<dbReference type="EMBL" id="KV419437">
    <property type="protein sequence ID" value="KZS88425.1"/>
    <property type="molecule type" value="Genomic_DNA"/>
</dbReference>
<proteinExistence type="predicted"/>
<gene>
    <name evidence="2" type="ORF">SISNIDRAFT_470220</name>
</gene>
<name>A0A164P6X3_9AGAM</name>
<sequence>MNDTTRNAVVDVLGFPRNFRDSAYVAKDRDTLRDIVVRLMQNYCAIHKTDMRELHRFLREDEEEPSMPKMAWLSFFKENYALALRQVEGRSSGPTSSSSHDISKMMQRLLESKISTSGKHQFLQTYAYPYQSVVNKFWRYPFRALRIEELPIPTGKTWPRNRPTRRTKAGANITARTNLLERPVNFVEDPANEQLNEIFSRLNRASARVFARRIFNAICNAPLNGSQSQMLWRNVGEALQKRGFIILNWPYGTRRFVSDDKDKLNQRSVSELRVIIQALLHPNPSSRLQIVSRHHFAGKKSESPGYITYVTAFKPVPSSRVITEEDHFVQPLDAGRSDKVPPAPPVINNARGHLKCPCNLSQCTPLDLGPEIRKIVKGLALEGASPDAGTFDFLSPSDLPRIPRRPWPRITGRMTRYTPIDEHLSYYVAQPPEHFLEDPVNGQLDLSKLSRSASTAAFSKIMIMVIGDPLGQQCLPWKTKLQTMLHDAGLVIINWPYGTRRFNDAERDRPICRTLKERTLILTAAMHPNPASRLMVVSRHHFPSGSEPAYINYRTSYSETATDRTVSDEDFFVVPSSRPIIKRYKDGECPCALSTCSPPDLVTCQQILNGQYVGGVGGPTIGDAREPSPCHDSDATSSDLESADESQPENAASSHRSQPAAAKKRRAPGTDSEAKRPRTRRRIEFAQDAESVAEATWSGEDAPSSGEEDEVVEVAAASAGAKVDISTATKYANEARRLAKKSGASLKAVKQLVDEIYAKHIPKHPPFPPDGPKDWADVYISAKSAGVDSAWLSERMLGWISKILARDTVPLSVIVRVSRALKNLALALGDETHLEYLDKVNQANRKWWLGSITLSSSASEFANAMTLLLEANARGELNFQEQQEIEDHWKKSWRTGLRKFGPKSKV</sequence>
<reference evidence="2 3" key="1">
    <citation type="journal article" date="2016" name="Mol. Biol. Evol.">
        <title>Comparative Genomics of Early-Diverging Mushroom-Forming Fungi Provides Insights into the Origins of Lignocellulose Decay Capabilities.</title>
        <authorList>
            <person name="Nagy L.G."/>
            <person name="Riley R."/>
            <person name="Tritt A."/>
            <person name="Adam C."/>
            <person name="Daum C."/>
            <person name="Floudas D."/>
            <person name="Sun H."/>
            <person name="Yadav J.S."/>
            <person name="Pangilinan J."/>
            <person name="Larsson K.H."/>
            <person name="Matsuura K."/>
            <person name="Barry K."/>
            <person name="Labutti K."/>
            <person name="Kuo R."/>
            <person name="Ohm R.A."/>
            <person name="Bhattacharya S.S."/>
            <person name="Shirouzu T."/>
            <person name="Yoshinaga Y."/>
            <person name="Martin F.M."/>
            <person name="Grigoriev I.V."/>
            <person name="Hibbett D.S."/>
        </authorList>
    </citation>
    <scope>NUCLEOTIDE SEQUENCE [LARGE SCALE GENOMIC DNA]</scope>
    <source>
        <strain evidence="2 3">HHB9708</strain>
    </source>
</reference>
<evidence type="ECO:0000256" key="1">
    <source>
        <dbReference type="SAM" id="MobiDB-lite"/>
    </source>
</evidence>
<keyword evidence="3" id="KW-1185">Reference proteome</keyword>
<feature type="compositionally biased region" description="Polar residues" evidence="1">
    <location>
        <begin position="648"/>
        <end position="657"/>
    </location>
</feature>
<protein>
    <submittedName>
        <fullName evidence="2">Uncharacterized protein</fullName>
    </submittedName>
</protein>